<dbReference type="Pfam" id="PF00248">
    <property type="entry name" value="Aldo_ket_red"/>
    <property type="match status" value="1"/>
</dbReference>
<feature type="domain" description="NADP-dependent oxidoreductase" evidence="1">
    <location>
        <begin position="20"/>
        <end position="309"/>
    </location>
</feature>
<reference evidence="2 3" key="1">
    <citation type="submission" date="2020-07" db="EMBL/GenBank/DDBJ databases">
        <title>Sequencing the genomes of 1000 actinobacteria strains.</title>
        <authorList>
            <person name="Klenk H.-P."/>
        </authorList>
    </citation>
    <scope>NUCLEOTIDE SEQUENCE [LARGE SCALE GENOMIC DNA]</scope>
    <source>
        <strain evidence="2 3">DSM 17380</strain>
    </source>
</reference>
<keyword evidence="2" id="KW-0560">Oxidoreductase</keyword>
<evidence type="ECO:0000313" key="3">
    <source>
        <dbReference type="Proteomes" id="UP000586095"/>
    </source>
</evidence>
<dbReference type="PANTHER" id="PTHR42686:SF1">
    <property type="entry name" value="GH17980P-RELATED"/>
    <property type="match status" value="1"/>
</dbReference>
<dbReference type="RefSeq" id="WP_307814756.1">
    <property type="nucleotide sequence ID" value="NZ_BAAALZ010000006.1"/>
</dbReference>
<comment type="caution">
    <text evidence="2">The sequence shown here is derived from an EMBL/GenBank/DDBJ whole genome shotgun (WGS) entry which is preliminary data.</text>
</comment>
<dbReference type="Gene3D" id="3.20.20.100">
    <property type="entry name" value="NADP-dependent oxidoreductase domain"/>
    <property type="match status" value="1"/>
</dbReference>
<organism evidence="2 3">
    <name type="scientific">Leucobacter aridicollis</name>
    <dbReference type="NCBI Taxonomy" id="283878"/>
    <lineage>
        <taxon>Bacteria</taxon>
        <taxon>Bacillati</taxon>
        <taxon>Actinomycetota</taxon>
        <taxon>Actinomycetes</taxon>
        <taxon>Micrococcales</taxon>
        <taxon>Microbacteriaceae</taxon>
        <taxon>Leucobacter</taxon>
    </lineage>
</organism>
<sequence>MTGPMERVGLGATRAWTTPVGFGGASIGNLYRETSDAEAAGAVEAAWEAGVRSFDTAPHYGLGLSERRLGEALARYSREEFQVSTKVGRLLVSNPAPRGRDEGFAVPDTLAREWDFTLEGVRRSLEGSLERLGLDRIDTVFVHDPDAAYAGAAREGLEALAVLKAEGLVAAVGVGTNQSAGLAELLGDGLIDVVMLAGRYTLLEQGALDDVLEPARRAGASVIAVAVYNSGLLAAARPPVDATYDYMPAPVELLGRANRLADACERHGVSLPEAALAFPLLHDAVAGVALGMRNAEQVRENIRRFAAEVPAGLWRELVDEGLVDPRAVGLA</sequence>
<evidence type="ECO:0000259" key="1">
    <source>
        <dbReference type="Pfam" id="PF00248"/>
    </source>
</evidence>
<gene>
    <name evidence="2" type="ORF">BJ960_003018</name>
</gene>
<dbReference type="InterPro" id="IPR020471">
    <property type="entry name" value="AKR"/>
</dbReference>
<dbReference type="PANTHER" id="PTHR42686">
    <property type="entry name" value="GH17980P-RELATED"/>
    <property type="match status" value="1"/>
</dbReference>
<dbReference type="SUPFAM" id="SSF51430">
    <property type="entry name" value="NAD(P)-linked oxidoreductase"/>
    <property type="match status" value="1"/>
</dbReference>
<dbReference type="Proteomes" id="UP000586095">
    <property type="component" value="Unassembled WGS sequence"/>
</dbReference>
<dbReference type="EC" id="1.1.1.122" evidence="2"/>
<dbReference type="AlphaFoldDB" id="A0A852RA43"/>
<dbReference type="InterPro" id="IPR023210">
    <property type="entry name" value="NADP_OxRdtase_dom"/>
</dbReference>
<evidence type="ECO:0000313" key="2">
    <source>
        <dbReference type="EMBL" id="NYD28215.1"/>
    </source>
</evidence>
<accession>A0A852RA43</accession>
<keyword evidence="3" id="KW-1185">Reference proteome</keyword>
<dbReference type="GO" id="GO:0047834">
    <property type="term" value="F:D-threo-aldose 1-dehydrogenase activity"/>
    <property type="evidence" value="ECO:0007669"/>
    <property type="project" value="UniProtKB-EC"/>
</dbReference>
<name>A0A852RA43_9MICO</name>
<dbReference type="EMBL" id="JACCBD010000001">
    <property type="protein sequence ID" value="NYD28215.1"/>
    <property type="molecule type" value="Genomic_DNA"/>
</dbReference>
<dbReference type="InterPro" id="IPR036812">
    <property type="entry name" value="NAD(P)_OxRdtase_dom_sf"/>
</dbReference>
<proteinExistence type="predicted"/>
<protein>
    <submittedName>
        <fullName evidence="2">D-threo-aldose 1-dehydrogenase</fullName>
        <ecNumber evidence="2">1.1.1.122</ecNumber>
    </submittedName>
</protein>
<dbReference type="GO" id="GO:0005829">
    <property type="term" value="C:cytosol"/>
    <property type="evidence" value="ECO:0007669"/>
    <property type="project" value="TreeGrafter"/>
</dbReference>
<dbReference type="CDD" id="cd19162">
    <property type="entry name" value="AKR_FDH"/>
    <property type="match status" value="1"/>
</dbReference>
<dbReference type="InterPro" id="IPR044477">
    <property type="entry name" value="FDH-like"/>
</dbReference>